<proteinExistence type="predicted"/>
<keyword evidence="4" id="KW-0238">DNA-binding</keyword>
<evidence type="ECO:0000313" key="5">
    <source>
        <dbReference type="Proteomes" id="UP001249945"/>
    </source>
</evidence>
<gene>
    <name evidence="4" type="ORF">MX635_00990</name>
</gene>
<evidence type="ECO:0000259" key="3">
    <source>
        <dbReference type="PROSITE" id="PS50930"/>
    </source>
</evidence>
<dbReference type="SUPFAM" id="SSF52172">
    <property type="entry name" value="CheY-like"/>
    <property type="match status" value="1"/>
</dbReference>
<evidence type="ECO:0000313" key="4">
    <source>
        <dbReference type="EMBL" id="MDT1972966.1"/>
    </source>
</evidence>
<keyword evidence="1" id="KW-0597">Phosphoprotein</keyword>
<dbReference type="PANTHER" id="PTHR37299">
    <property type="entry name" value="TRANSCRIPTIONAL REGULATOR-RELATED"/>
    <property type="match status" value="1"/>
</dbReference>
<dbReference type="AlphaFoldDB" id="A0AAW8R5A7"/>
<feature type="domain" description="HTH LytTR-type" evidence="3">
    <location>
        <begin position="138"/>
        <end position="235"/>
    </location>
</feature>
<dbReference type="GO" id="GO:0003677">
    <property type="term" value="F:DNA binding"/>
    <property type="evidence" value="ECO:0007669"/>
    <property type="project" value="UniProtKB-KW"/>
</dbReference>
<dbReference type="InterPro" id="IPR001789">
    <property type="entry name" value="Sig_transdc_resp-reg_receiver"/>
</dbReference>
<dbReference type="PANTHER" id="PTHR37299:SF1">
    <property type="entry name" value="STAGE 0 SPORULATION PROTEIN A HOMOLOG"/>
    <property type="match status" value="1"/>
</dbReference>
<reference evidence="4" key="1">
    <citation type="submission" date="2022-04" db="EMBL/GenBank/DDBJ databases">
        <title>Draft genome sequences of lactic acid bacteria (LAB) strains involved in meat spoilage.</title>
        <authorList>
            <person name="Palevich N."/>
        </authorList>
    </citation>
    <scope>NUCLEOTIDE SEQUENCE</scope>
    <source>
        <strain evidence="4">9-14</strain>
    </source>
</reference>
<dbReference type="InterPro" id="IPR007492">
    <property type="entry name" value="LytTR_DNA-bd_dom"/>
</dbReference>
<dbReference type="Gene3D" id="3.40.50.2300">
    <property type="match status" value="1"/>
</dbReference>
<dbReference type="PROSITE" id="PS50930">
    <property type="entry name" value="HTH_LYTTR"/>
    <property type="match status" value="1"/>
</dbReference>
<dbReference type="Gene3D" id="2.40.50.1020">
    <property type="entry name" value="LytTr DNA-binding domain"/>
    <property type="match status" value="1"/>
</dbReference>
<sequence>MNVNIVICDDDKVVCDQIESMILNYADEMSFNVKIDIFYDGGSLIDYMKNEHDDYDLIYLDIEMNEFNGIDTGVAIRNELRDHKIQIVYISGKNQYDRQLFDVQPLLFIPKPIEENQLIKSINLAIEKLELKPKLYHYKKRKEYFNVQMEDIMYFENSGRSVKIITIDGVDAFVGNIKDVAKELAPYGFIQISQSVVVNYHFVSKYSREEIILINKEKIAIPKNKRNEVKEQFLRETDNYL</sequence>
<dbReference type="PROSITE" id="PS50110">
    <property type="entry name" value="RESPONSE_REGULATORY"/>
    <property type="match status" value="1"/>
</dbReference>
<dbReference type="SMART" id="SM00448">
    <property type="entry name" value="REC"/>
    <property type="match status" value="1"/>
</dbReference>
<dbReference type="RefSeq" id="WP_311779775.1">
    <property type="nucleotide sequence ID" value="NZ_JALRMR010000001.1"/>
</dbReference>
<accession>A0AAW8R5A7</accession>
<feature type="domain" description="Response regulatory" evidence="2">
    <location>
        <begin position="4"/>
        <end position="126"/>
    </location>
</feature>
<dbReference type="Pfam" id="PF04397">
    <property type="entry name" value="LytTR"/>
    <property type="match status" value="1"/>
</dbReference>
<name>A0AAW8R5A7_CARDV</name>
<protein>
    <submittedName>
        <fullName evidence="4">LytTR family DNA-binding domain-containing protein</fullName>
    </submittedName>
</protein>
<dbReference type="InterPro" id="IPR011006">
    <property type="entry name" value="CheY-like_superfamily"/>
</dbReference>
<dbReference type="EMBL" id="JALRMR010000001">
    <property type="protein sequence ID" value="MDT1972966.1"/>
    <property type="molecule type" value="Genomic_DNA"/>
</dbReference>
<evidence type="ECO:0000256" key="1">
    <source>
        <dbReference type="PROSITE-ProRule" id="PRU00169"/>
    </source>
</evidence>
<feature type="modified residue" description="4-aspartylphosphate" evidence="1">
    <location>
        <position position="61"/>
    </location>
</feature>
<comment type="caution">
    <text evidence="4">The sequence shown here is derived from an EMBL/GenBank/DDBJ whole genome shotgun (WGS) entry which is preliminary data.</text>
</comment>
<dbReference type="InterPro" id="IPR046947">
    <property type="entry name" value="LytR-like"/>
</dbReference>
<dbReference type="Pfam" id="PF00072">
    <property type="entry name" value="Response_reg"/>
    <property type="match status" value="1"/>
</dbReference>
<dbReference type="Proteomes" id="UP001249945">
    <property type="component" value="Unassembled WGS sequence"/>
</dbReference>
<organism evidence="4 5">
    <name type="scientific">Carnobacterium divergens</name>
    <name type="common">Lactobacillus divergens</name>
    <dbReference type="NCBI Taxonomy" id="2748"/>
    <lineage>
        <taxon>Bacteria</taxon>
        <taxon>Bacillati</taxon>
        <taxon>Bacillota</taxon>
        <taxon>Bacilli</taxon>
        <taxon>Lactobacillales</taxon>
        <taxon>Carnobacteriaceae</taxon>
        <taxon>Carnobacterium</taxon>
    </lineage>
</organism>
<dbReference type="SMART" id="SM00850">
    <property type="entry name" value="LytTR"/>
    <property type="match status" value="1"/>
</dbReference>
<dbReference type="GO" id="GO:0000156">
    <property type="term" value="F:phosphorelay response regulator activity"/>
    <property type="evidence" value="ECO:0007669"/>
    <property type="project" value="InterPro"/>
</dbReference>
<evidence type="ECO:0000259" key="2">
    <source>
        <dbReference type="PROSITE" id="PS50110"/>
    </source>
</evidence>